<comment type="caution">
    <text evidence="10">Lacks conserved residue(s) required for the propagation of feature annotation.</text>
</comment>
<keyword evidence="5 10" id="KW-0819">tRNA processing</keyword>
<feature type="binding site" evidence="10">
    <location>
        <begin position="47"/>
        <end position="54"/>
    </location>
    <ligand>
        <name>ATP</name>
        <dbReference type="ChEBI" id="CHEBI:30616"/>
    </ligand>
</feature>
<reference evidence="14 15" key="1">
    <citation type="submission" date="2021-01" db="EMBL/GenBank/DDBJ databases">
        <title>Biogeographic distribution of Paracoccus.</title>
        <authorList>
            <person name="Hollensteiner J."/>
            <person name="Leineberger J."/>
            <person name="Brinkhoff T."/>
            <person name="Daniel R."/>
        </authorList>
    </citation>
    <scope>NUCLEOTIDE SEQUENCE [LARGE SCALE GENOMIC DNA]</scope>
    <source>
        <strain evidence="14 15">KCTC 22803</strain>
    </source>
</reference>
<dbReference type="Gene3D" id="3.40.50.300">
    <property type="entry name" value="P-loop containing nucleotide triphosphate hydrolases"/>
    <property type="match status" value="1"/>
</dbReference>
<evidence type="ECO:0000256" key="4">
    <source>
        <dbReference type="ARBA" id="ARBA00022679"/>
    </source>
</evidence>
<name>A0ABY7SJR3_9RHOB</name>
<feature type="binding site" evidence="10">
    <location>
        <begin position="49"/>
        <end position="54"/>
    </location>
    <ligand>
        <name>substrate</name>
    </ligand>
</feature>
<comment type="function">
    <text evidence="2 10 12">Catalyzes the transfer of a dimethylallyl group onto the adenine at position 37 in tRNAs that read codons beginning with uridine, leading to the formation of N6-(dimethylallyl)adenosine (i(6)A).</text>
</comment>
<dbReference type="SUPFAM" id="SSF52540">
    <property type="entry name" value="P-loop containing nucleoside triphosphate hydrolases"/>
    <property type="match status" value="2"/>
</dbReference>
<evidence type="ECO:0000256" key="12">
    <source>
        <dbReference type="RuleBase" id="RU003784"/>
    </source>
</evidence>
<sequence length="328" mass="35770">MSFLAKGVTFIAAQNVAKPPCDQPLVKVLSVFRPDQIDASRHLLIAGPTASGKSALALAVAQAQGGLIVNADALQIWSCWRVLTARPSAHDEAAAPHALYGHVTPDRSYSVGDWLKDVGALMGQRLIIVGGTGLYLTALTRGLAYVPPVPAGIRAEGDALLRRDDGLALMIADLDPLTGGRIDLRNPARVQRAWEVLRATGRGLAEWQADTPPPLIGPDESQRILITTDRDWLADRIARRFHLMMEQGALDEARAMLPHWDPASQWARAIGAPDLVAHLRGETDLAHATERAIIATRQYAKSQRIWFRGRMKDWQPWPVGQEAANANK</sequence>
<dbReference type="InterPro" id="IPR039657">
    <property type="entry name" value="Dimethylallyltransferase"/>
</dbReference>
<dbReference type="PANTHER" id="PTHR11088">
    <property type="entry name" value="TRNA DIMETHYLALLYLTRANSFERASE"/>
    <property type="match status" value="1"/>
</dbReference>
<keyword evidence="6 10" id="KW-0547">Nucleotide-binding</keyword>
<gene>
    <name evidence="10 14" type="primary">miaA</name>
    <name evidence="14" type="ORF">JHX87_16750</name>
</gene>
<evidence type="ECO:0000256" key="7">
    <source>
        <dbReference type="ARBA" id="ARBA00022840"/>
    </source>
</evidence>
<dbReference type="EC" id="2.5.1.75" evidence="10"/>
<dbReference type="PANTHER" id="PTHR11088:SF60">
    <property type="entry name" value="TRNA DIMETHYLALLYLTRANSFERASE"/>
    <property type="match status" value="1"/>
</dbReference>
<feature type="site" description="Interaction with substrate tRNA" evidence="10">
    <location>
        <position position="132"/>
    </location>
</feature>
<feature type="site" description="Interaction with substrate tRNA" evidence="10">
    <location>
        <position position="154"/>
    </location>
</feature>
<dbReference type="EMBL" id="CP067136">
    <property type="protein sequence ID" value="WCR07084.1"/>
    <property type="molecule type" value="Genomic_DNA"/>
</dbReference>
<evidence type="ECO:0000256" key="11">
    <source>
        <dbReference type="RuleBase" id="RU003783"/>
    </source>
</evidence>
<dbReference type="InterPro" id="IPR018022">
    <property type="entry name" value="IPT"/>
</dbReference>
<keyword evidence="7 10" id="KW-0067">ATP-binding</keyword>
<protein>
    <recommendedName>
        <fullName evidence="10">tRNA dimethylallyltransferase</fullName>
        <ecNumber evidence="10">2.5.1.75</ecNumber>
    </recommendedName>
    <alternativeName>
        <fullName evidence="10">Dimethylallyl diphosphate:tRNA dimethylallyltransferase</fullName>
        <shortName evidence="10">DMAPP:tRNA dimethylallyltransferase</shortName>
        <shortName evidence="10">DMATase</shortName>
    </alternativeName>
    <alternativeName>
        <fullName evidence="10">Isopentenyl-diphosphate:tRNA isopentenyltransferase</fullName>
        <shortName evidence="10">IPP transferase</shortName>
        <shortName evidence="10">IPPT</shortName>
        <shortName evidence="10">IPTase</shortName>
    </alternativeName>
</protein>
<comment type="similarity">
    <text evidence="3 10 13">Belongs to the IPP transferase family.</text>
</comment>
<keyword evidence="4 10" id="KW-0808">Transferase</keyword>
<evidence type="ECO:0000313" key="15">
    <source>
        <dbReference type="Proteomes" id="UP001219349"/>
    </source>
</evidence>
<organism evidence="14 15">
    <name type="scientific">Paracoccus fistulariae</name>
    <dbReference type="NCBI Taxonomy" id="658446"/>
    <lineage>
        <taxon>Bacteria</taxon>
        <taxon>Pseudomonadati</taxon>
        <taxon>Pseudomonadota</taxon>
        <taxon>Alphaproteobacteria</taxon>
        <taxon>Rhodobacterales</taxon>
        <taxon>Paracoccaceae</taxon>
        <taxon>Paracoccus</taxon>
    </lineage>
</organism>
<dbReference type="InterPro" id="IPR027417">
    <property type="entry name" value="P-loop_NTPase"/>
</dbReference>
<keyword evidence="15" id="KW-1185">Reference proteome</keyword>
<evidence type="ECO:0000256" key="6">
    <source>
        <dbReference type="ARBA" id="ARBA00022741"/>
    </source>
</evidence>
<comment type="subunit">
    <text evidence="10">Monomer.</text>
</comment>
<evidence type="ECO:0000256" key="3">
    <source>
        <dbReference type="ARBA" id="ARBA00005842"/>
    </source>
</evidence>
<dbReference type="GO" id="GO:0052381">
    <property type="term" value="F:tRNA dimethylallyltransferase activity"/>
    <property type="evidence" value="ECO:0007669"/>
    <property type="project" value="UniProtKB-EC"/>
</dbReference>
<evidence type="ECO:0000256" key="1">
    <source>
        <dbReference type="ARBA" id="ARBA00001946"/>
    </source>
</evidence>
<accession>A0ABY7SJR3</accession>
<evidence type="ECO:0000256" key="10">
    <source>
        <dbReference type="HAMAP-Rule" id="MF_00185"/>
    </source>
</evidence>
<evidence type="ECO:0000256" key="9">
    <source>
        <dbReference type="ARBA" id="ARBA00049563"/>
    </source>
</evidence>
<evidence type="ECO:0000313" key="14">
    <source>
        <dbReference type="EMBL" id="WCR07084.1"/>
    </source>
</evidence>
<dbReference type="NCBIfam" id="TIGR00174">
    <property type="entry name" value="miaA"/>
    <property type="match status" value="1"/>
</dbReference>
<keyword evidence="8 10" id="KW-0460">Magnesium</keyword>
<dbReference type="HAMAP" id="MF_00185">
    <property type="entry name" value="IPP_trans"/>
    <property type="match status" value="1"/>
</dbReference>
<comment type="cofactor">
    <cofactor evidence="1 10">
        <name>Mg(2+)</name>
        <dbReference type="ChEBI" id="CHEBI:18420"/>
    </cofactor>
</comment>
<evidence type="ECO:0000256" key="2">
    <source>
        <dbReference type="ARBA" id="ARBA00003213"/>
    </source>
</evidence>
<comment type="catalytic activity">
    <reaction evidence="9 10 11">
        <text>adenosine(37) in tRNA + dimethylallyl diphosphate = N(6)-dimethylallyladenosine(37) in tRNA + diphosphate</text>
        <dbReference type="Rhea" id="RHEA:26482"/>
        <dbReference type="Rhea" id="RHEA-COMP:10162"/>
        <dbReference type="Rhea" id="RHEA-COMP:10375"/>
        <dbReference type="ChEBI" id="CHEBI:33019"/>
        <dbReference type="ChEBI" id="CHEBI:57623"/>
        <dbReference type="ChEBI" id="CHEBI:74411"/>
        <dbReference type="ChEBI" id="CHEBI:74415"/>
        <dbReference type="EC" id="2.5.1.75"/>
    </reaction>
</comment>
<dbReference type="Proteomes" id="UP001219349">
    <property type="component" value="Chromosome"/>
</dbReference>
<dbReference type="Pfam" id="PF01715">
    <property type="entry name" value="IPPT"/>
    <property type="match status" value="1"/>
</dbReference>
<proteinExistence type="inferred from homology"/>
<evidence type="ECO:0000256" key="5">
    <source>
        <dbReference type="ARBA" id="ARBA00022694"/>
    </source>
</evidence>
<dbReference type="Gene3D" id="1.10.20.140">
    <property type="match status" value="1"/>
</dbReference>
<evidence type="ECO:0000256" key="13">
    <source>
        <dbReference type="RuleBase" id="RU003785"/>
    </source>
</evidence>
<evidence type="ECO:0000256" key="8">
    <source>
        <dbReference type="ARBA" id="ARBA00022842"/>
    </source>
</evidence>